<organism evidence="2 3">
    <name type="scientific">Schistosoma rodhaini</name>
    <dbReference type="NCBI Taxonomy" id="6188"/>
    <lineage>
        <taxon>Eukaryota</taxon>
        <taxon>Metazoa</taxon>
        <taxon>Spiralia</taxon>
        <taxon>Lophotrochozoa</taxon>
        <taxon>Platyhelminthes</taxon>
        <taxon>Trematoda</taxon>
        <taxon>Digenea</taxon>
        <taxon>Strigeidida</taxon>
        <taxon>Schistosomatoidea</taxon>
        <taxon>Schistosomatidae</taxon>
        <taxon>Schistosoma</taxon>
    </lineage>
</organism>
<feature type="compositionally biased region" description="Polar residues" evidence="1">
    <location>
        <begin position="1"/>
        <end position="12"/>
    </location>
</feature>
<proteinExistence type="predicted"/>
<evidence type="ECO:0000313" key="3">
    <source>
        <dbReference type="WBParaSite" id="SRDH1_97180.1"/>
    </source>
</evidence>
<dbReference type="AlphaFoldDB" id="A0AA85GKF4"/>
<reference evidence="2" key="1">
    <citation type="submission" date="2022-06" db="EMBL/GenBank/DDBJ databases">
        <authorList>
            <person name="Berger JAMES D."/>
            <person name="Berger JAMES D."/>
        </authorList>
    </citation>
    <scope>NUCLEOTIDE SEQUENCE [LARGE SCALE GENOMIC DNA]</scope>
</reference>
<keyword evidence="2" id="KW-1185">Reference proteome</keyword>
<accession>A0AA85GKF4</accession>
<evidence type="ECO:0000256" key="1">
    <source>
        <dbReference type="SAM" id="MobiDB-lite"/>
    </source>
</evidence>
<sequence length="78" mass="9117">MKTMSKQSFSTTLRHESRSRIRTNETTTDWSNSITIPKIQIDSSSSQTLYNILSISRHLVNSWEILTYPVMRIHNLFS</sequence>
<reference evidence="3" key="2">
    <citation type="submission" date="2023-11" db="UniProtKB">
        <authorList>
            <consortium name="WormBaseParasite"/>
        </authorList>
    </citation>
    <scope>IDENTIFICATION</scope>
</reference>
<feature type="compositionally biased region" description="Basic and acidic residues" evidence="1">
    <location>
        <begin position="13"/>
        <end position="23"/>
    </location>
</feature>
<feature type="region of interest" description="Disordered" evidence="1">
    <location>
        <begin position="1"/>
        <end position="25"/>
    </location>
</feature>
<protein>
    <submittedName>
        <fullName evidence="3">Uncharacterized protein</fullName>
    </submittedName>
</protein>
<dbReference type="WBParaSite" id="SRDH1_97180.1">
    <property type="protein sequence ID" value="SRDH1_97180.1"/>
    <property type="gene ID" value="SRDH1_97180"/>
</dbReference>
<name>A0AA85GKF4_9TREM</name>
<evidence type="ECO:0000313" key="2">
    <source>
        <dbReference type="Proteomes" id="UP000050792"/>
    </source>
</evidence>
<dbReference type="Proteomes" id="UP000050792">
    <property type="component" value="Unassembled WGS sequence"/>
</dbReference>